<gene>
    <name evidence="2" type="ORF">DEBURN_LOCUS8980</name>
</gene>
<dbReference type="PANTHER" id="PTHR28254:SF1">
    <property type="entry name" value="CYTOCHROME B-C1 COMPLEX SUBUNIT 10, MITOCHONDRIAL"/>
    <property type="match status" value="1"/>
</dbReference>
<dbReference type="GO" id="GO:0005739">
    <property type="term" value="C:mitochondrion"/>
    <property type="evidence" value="ECO:0007669"/>
    <property type="project" value="GOC"/>
</dbReference>
<dbReference type="InterPro" id="IPR019182">
    <property type="entry name" value="Cytochrome_b-c1_su10_fun"/>
</dbReference>
<dbReference type="Proteomes" id="UP000789706">
    <property type="component" value="Unassembled WGS sequence"/>
</dbReference>
<keyword evidence="3" id="KW-1185">Reference proteome</keyword>
<dbReference type="OrthoDB" id="2391627at2759"/>
<name>A0A9N9C515_9GLOM</name>
<dbReference type="Pfam" id="PF09796">
    <property type="entry name" value="QCR10"/>
    <property type="match status" value="1"/>
</dbReference>
<organism evidence="2 3">
    <name type="scientific">Diversispora eburnea</name>
    <dbReference type="NCBI Taxonomy" id="1213867"/>
    <lineage>
        <taxon>Eukaryota</taxon>
        <taxon>Fungi</taxon>
        <taxon>Fungi incertae sedis</taxon>
        <taxon>Mucoromycota</taxon>
        <taxon>Glomeromycotina</taxon>
        <taxon>Glomeromycetes</taxon>
        <taxon>Diversisporales</taxon>
        <taxon>Diversisporaceae</taxon>
        <taxon>Diversispora</taxon>
    </lineage>
</organism>
<protein>
    <submittedName>
        <fullName evidence="2">2670_t:CDS:1</fullName>
    </submittedName>
</protein>
<dbReference type="EMBL" id="CAJVPK010001515">
    <property type="protein sequence ID" value="CAG8589449.1"/>
    <property type="molecule type" value="Genomic_DNA"/>
</dbReference>
<proteinExistence type="predicted"/>
<sequence length="111" mass="12474">MRIVVNHTCHQHIAIQTLKSRVPSAHSAFRQTNRFPSVTKHRPETARICRPRIASSAPSELWESCLIALVILFGAAAGSAVLLIAERIPKVRREVLQKIPVVGNYWVLEEE</sequence>
<dbReference type="GO" id="GO:0006122">
    <property type="term" value="P:mitochondrial electron transport, ubiquinol to cytochrome c"/>
    <property type="evidence" value="ECO:0007669"/>
    <property type="project" value="InterPro"/>
</dbReference>
<keyword evidence="1" id="KW-1133">Transmembrane helix</keyword>
<keyword evidence="1" id="KW-0472">Membrane</keyword>
<dbReference type="AlphaFoldDB" id="A0A9N9C515"/>
<comment type="caution">
    <text evidence="2">The sequence shown here is derived from an EMBL/GenBank/DDBJ whole genome shotgun (WGS) entry which is preliminary data.</text>
</comment>
<evidence type="ECO:0000313" key="3">
    <source>
        <dbReference type="Proteomes" id="UP000789706"/>
    </source>
</evidence>
<evidence type="ECO:0000256" key="1">
    <source>
        <dbReference type="SAM" id="Phobius"/>
    </source>
</evidence>
<feature type="transmembrane region" description="Helical" evidence="1">
    <location>
        <begin position="66"/>
        <end position="85"/>
    </location>
</feature>
<reference evidence="2" key="1">
    <citation type="submission" date="2021-06" db="EMBL/GenBank/DDBJ databases">
        <authorList>
            <person name="Kallberg Y."/>
            <person name="Tangrot J."/>
            <person name="Rosling A."/>
        </authorList>
    </citation>
    <scope>NUCLEOTIDE SEQUENCE</scope>
    <source>
        <strain evidence="2">AZ414A</strain>
    </source>
</reference>
<accession>A0A9N9C515</accession>
<keyword evidence="1" id="KW-0812">Transmembrane</keyword>
<evidence type="ECO:0000313" key="2">
    <source>
        <dbReference type="EMBL" id="CAG8589449.1"/>
    </source>
</evidence>
<dbReference type="PANTHER" id="PTHR28254">
    <property type="entry name" value="CYTOCHROME B-C1 COMPLEX SUBUNIT 10"/>
    <property type="match status" value="1"/>
</dbReference>